<keyword evidence="2" id="KW-1185">Reference proteome</keyword>
<reference evidence="1" key="1">
    <citation type="submission" date="2021-01" db="EMBL/GenBank/DDBJ databases">
        <authorList>
            <person name="Sun Q."/>
        </authorList>
    </citation>
    <scope>NUCLEOTIDE SEQUENCE</scope>
    <source>
        <strain evidence="1">YIM B02566</strain>
    </source>
</reference>
<organism evidence="1 2">
    <name type="scientific">Taklimakanibacter albus</name>
    <dbReference type="NCBI Taxonomy" id="2800327"/>
    <lineage>
        <taxon>Bacteria</taxon>
        <taxon>Pseudomonadati</taxon>
        <taxon>Pseudomonadota</taxon>
        <taxon>Alphaproteobacteria</taxon>
        <taxon>Hyphomicrobiales</taxon>
        <taxon>Aestuariivirgaceae</taxon>
        <taxon>Taklimakanibacter</taxon>
    </lineage>
</organism>
<name>A0ACC5R4A6_9HYPH</name>
<dbReference type="EC" id="1.3.3.3" evidence="1"/>
<proteinExistence type="predicted"/>
<comment type="caution">
    <text evidence="1">The sequence shown here is derived from an EMBL/GenBank/DDBJ whole genome shotgun (WGS) entry which is preliminary data.</text>
</comment>
<evidence type="ECO:0000313" key="1">
    <source>
        <dbReference type="EMBL" id="MBK1867445.1"/>
    </source>
</evidence>
<sequence>MTKTLEQKQAKARAWFETLRDQICAEFERLEDELGGAEPPGRFARKAWSRKDHAGVEGGGGVMSMIHGRLFEKAGVHCSTVHGEFSPEFRKQIPGAEDDPRFWASGISLIVHPRNPHVPAVHMNTRFVVTSKSWFGGGADLTPVLDVRRTQEHRDSVAFHAAMKAACEAHPIADYAKFKKWCDDYFFLPHRGEARGIGGIFFDYVDSGDWDADFAFVREVGRAFRDAYPPIVRANMKESWTAAEREEQLIRRGRYVEFNLLYDRGTIFGLKTGGNVESILSSLPPEVKWP</sequence>
<accession>A0ACC5R4A6</accession>
<dbReference type="EMBL" id="JAENHL010000007">
    <property type="protein sequence ID" value="MBK1867445.1"/>
    <property type="molecule type" value="Genomic_DNA"/>
</dbReference>
<gene>
    <name evidence="1" type="primary">hemF</name>
    <name evidence="1" type="ORF">JHL16_13900</name>
</gene>
<evidence type="ECO:0000313" key="2">
    <source>
        <dbReference type="Proteomes" id="UP000616151"/>
    </source>
</evidence>
<dbReference type="Proteomes" id="UP000616151">
    <property type="component" value="Unassembled WGS sequence"/>
</dbReference>
<keyword evidence="1" id="KW-0560">Oxidoreductase</keyword>
<protein>
    <submittedName>
        <fullName evidence="1">Oxygen-dependent coproporphyrinogen oxidase</fullName>
        <ecNumber evidence="1">1.3.3.3</ecNumber>
    </submittedName>
</protein>